<protein>
    <recommendedName>
        <fullName evidence="3">N-acetyltransferase domain-containing protein</fullName>
    </recommendedName>
</protein>
<evidence type="ECO:0000313" key="2">
    <source>
        <dbReference type="Proteomes" id="UP001519332"/>
    </source>
</evidence>
<keyword evidence="2" id="KW-1185">Reference proteome</keyword>
<accession>A0ABS4U2A5</accession>
<sequence>MQAGLANLLEQSERQSIISDALKAPDGRQVLAIVAGDPARLEAVCLWQVVTATDKPKSSDQDIATWNKGWKSMYISELTSAPWNVGWPTGQTGVNGAARALIEAAKAKAVKEGFDGIGLTGLLNNLDFYRKVGFKARDGGLAMVMNLK</sequence>
<dbReference type="Gene3D" id="3.40.630.30">
    <property type="match status" value="1"/>
</dbReference>
<dbReference type="InterPro" id="IPR016181">
    <property type="entry name" value="Acyl_CoA_acyltransferase"/>
</dbReference>
<dbReference type="EMBL" id="JAGINW010000001">
    <property type="protein sequence ID" value="MBP2330353.1"/>
    <property type="molecule type" value="Genomic_DNA"/>
</dbReference>
<reference evidence="1 2" key="1">
    <citation type="submission" date="2021-03" db="EMBL/GenBank/DDBJ databases">
        <title>Sequencing the genomes of 1000 actinobacteria strains.</title>
        <authorList>
            <person name="Klenk H.-P."/>
        </authorList>
    </citation>
    <scope>NUCLEOTIDE SEQUENCE [LARGE SCALE GENOMIC DNA]</scope>
    <source>
        <strain evidence="1 2">DSM 46670</strain>
    </source>
</reference>
<organism evidence="1 2">
    <name type="scientific">Kibdelosporangium banguiense</name>
    <dbReference type="NCBI Taxonomy" id="1365924"/>
    <lineage>
        <taxon>Bacteria</taxon>
        <taxon>Bacillati</taxon>
        <taxon>Actinomycetota</taxon>
        <taxon>Actinomycetes</taxon>
        <taxon>Pseudonocardiales</taxon>
        <taxon>Pseudonocardiaceae</taxon>
        <taxon>Kibdelosporangium</taxon>
    </lineage>
</organism>
<evidence type="ECO:0000313" key="1">
    <source>
        <dbReference type="EMBL" id="MBP2330353.1"/>
    </source>
</evidence>
<gene>
    <name evidence="1" type="ORF">JOF56_010738</name>
</gene>
<proteinExistence type="predicted"/>
<dbReference type="SUPFAM" id="SSF55729">
    <property type="entry name" value="Acyl-CoA N-acyltransferases (Nat)"/>
    <property type="match status" value="1"/>
</dbReference>
<evidence type="ECO:0008006" key="3">
    <source>
        <dbReference type="Google" id="ProtNLM"/>
    </source>
</evidence>
<name>A0ABS4U2A5_9PSEU</name>
<comment type="caution">
    <text evidence="1">The sequence shown here is derived from an EMBL/GenBank/DDBJ whole genome shotgun (WGS) entry which is preliminary data.</text>
</comment>
<dbReference type="Proteomes" id="UP001519332">
    <property type="component" value="Unassembled WGS sequence"/>
</dbReference>